<dbReference type="AlphaFoldDB" id="A0A2M7SXR5"/>
<dbReference type="Proteomes" id="UP000231332">
    <property type="component" value="Unassembled WGS sequence"/>
</dbReference>
<name>A0A2M7SXR5_9BACT</name>
<evidence type="ECO:0000313" key="1">
    <source>
        <dbReference type="EMBL" id="PIZ27637.1"/>
    </source>
</evidence>
<protein>
    <submittedName>
        <fullName evidence="1">Tryptophan--tRNA ligase</fullName>
    </submittedName>
</protein>
<evidence type="ECO:0000313" key="2">
    <source>
        <dbReference type="Proteomes" id="UP000231332"/>
    </source>
</evidence>
<reference evidence="2" key="1">
    <citation type="submission" date="2017-09" db="EMBL/GenBank/DDBJ databases">
        <title>Depth-based differentiation of microbial function through sediment-hosted aquifers and enrichment of novel symbionts in the deep terrestrial subsurface.</title>
        <authorList>
            <person name="Probst A.J."/>
            <person name="Ladd B."/>
            <person name="Jarett J.K."/>
            <person name="Geller-Mcgrath D.E."/>
            <person name="Sieber C.M.K."/>
            <person name="Emerson J.B."/>
            <person name="Anantharaman K."/>
            <person name="Thomas B.C."/>
            <person name="Malmstrom R."/>
            <person name="Stieglmeier M."/>
            <person name="Klingl A."/>
            <person name="Woyke T."/>
            <person name="Ryan C.M."/>
            <person name="Banfield J.F."/>
        </authorList>
    </citation>
    <scope>NUCLEOTIDE SEQUENCE [LARGE SCALE GENOMIC DNA]</scope>
</reference>
<proteinExistence type="predicted"/>
<dbReference type="GO" id="GO:0016874">
    <property type="term" value="F:ligase activity"/>
    <property type="evidence" value="ECO:0007669"/>
    <property type="project" value="UniProtKB-KW"/>
</dbReference>
<accession>A0A2M7SXR5</accession>
<dbReference type="EMBL" id="PFMY01000070">
    <property type="protein sequence ID" value="PIZ27637.1"/>
    <property type="molecule type" value="Genomic_DNA"/>
</dbReference>
<gene>
    <name evidence="1" type="ORF">COY45_01375</name>
</gene>
<organism evidence="1 2">
    <name type="scientific">Candidatus Berkelbacteria bacterium CG_4_10_14_0_8_um_filter_42_34</name>
    <dbReference type="NCBI Taxonomy" id="1974502"/>
    <lineage>
        <taxon>Bacteria</taxon>
        <taxon>Candidatus Berkelbacteria</taxon>
    </lineage>
</organism>
<feature type="non-terminal residue" evidence="1">
    <location>
        <position position="1"/>
    </location>
</feature>
<sequence>ADKEKLRKILRDGSEKVAPIAQKTLAEVKSKIGLGI</sequence>
<keyword evidence="1" id="KW-0436">Ligase</keyword>
<comment type="caution">
    <text evidence="1">The sequence shown here is derived from an EMBL/GenBank/DDBJ whole genome shotgun (WGS) entry which is preliminary data.</text>
</comment>